<comment type="subcellular location">
    <subcellularLocation>
        <location evidence="1">Cytoplasm</location>
        <location evidence="1">Cytoskeleton</location>
    </subcellularLocation>
</comment>
<evidence type="ECO:0000256" key="5">
    <source>
        <dbReference type="ARBA" id="ARBA00022840"/>
    </source>
</evidence>
<dbReference type="InterPro" id="IPR051437">
    <property type="entry name" value="TTLL_monoglycylase"/>
</dbReference>
<feature type="compositionally biased region" description="Polar residues" evidence="8">
    <location>
        <begin position="61"/>
        <end position="72"/>
    </location>
</feature>
<dbReference type="Gene3D" id="3.30.470.20">
    <property type="entry name" value="ATP-grasp fold, B domain"/>
    <property type="match status" value="1"/>
</dbReference>
<dbReference type="PANTHER" id="PTHR45870">
    <property type="entry name" value="TUBULIN MONOGLYCYLASE TTLL3"/>
    <property type="match status" value="1"/>
</dbReference>
<keyword evidence="11" id="KW-1185">Reference proteome</keyword>
<dbReference type="InterPro" id="IPR011761">
    <property type="entry name" value="ATP-grasp"/>
</dbReference>
<evidence type="ECO:0000256" key="4">
    <source>
        <dbReference type="ARBA" id="ARBA00022741"/>
    </source>
</evidence>
<organism evidence="10 11">
    <name type="scientific">Nasonia vitripennis</name>
    <name type="common">Parasitic wasp</name>
    <dbReference type="NCBI Taxonomy" id="7425"/>
    <lineage>
        <taxon>Eukaryota</taxon>
        <taxon>Metazoa</taxon>
        <taxon>Ecdysozoa</taxon>
        <taxon>Arthropoda</taxon>
        <taxon>Hexapoda</taxon>
        <taxon>Insecta</taxon>
        <taxon>Pterygota</taxon>
        <taxon>Neoptera</taxon>
        <taxon>Endopterygota</taxon>
        <taxon>Hymenoptera</taxon>
        <taxon>Apocrita</taxon>
        <taxon>Proctotrupomorpha</taxon>
        <taxon>Chalcidoidea</taxon>
        <taxon>Pteromalidae</taxon>
        <taxon>Pteromalinae</taxon>
        <taxon>Nasonia</taxon>
    </lineage>
</organism>
<dbReference type="GO" id="GO:0003341">
    <property type="term" value="P:cilium movement"/>
    <property type="evidence" value="ECO:0007669"/>
    <property type="project" value="TreeGrafter"/>
</dbReference>
<accession>A0A7M7H4D2</accession>
<keyword evidence="2" id="KW-0963">Cytoplasm</keyword>
<evidence type="ECO:0000313" key="10">
    <source>
        <dbReference type="EnsemblMetazoa" id="XP_008205605"/>
    </source>
</evidence>
<dbReference type="SUPFAM" id="SSF56059">
    <property type="entry name" value="Glutathione synthetase ATP-binding domain-like"/>
    <property type="match status" value="1"/>
</dbReference>
<dbReference type="GO" id="GO:0005524">
    <property type="term" value="F:ATP binding"/>
    <property type="evidence" value="ECO:0007669"/>
    <property type="project" value="UniProtKB-UniRule"/>
</dbReference>
<dbReference type="RefSeq" id="XP_008205605.1">
    <property type="nucleotide sequence ID" value="XM_008207383.4"/>
</dbReference>
<dbReference type="Proteomes" id="UP000002358">
    <property type="component" value="Chromosome 4"/>
</dbReference>
<dbReference type="GO" id="GO:0005930">
    <property type="term" value="C:axoneme"/>
    <property type="evidence" value="ECO:0007669"/>
    <property type="project" value="TreeGrafter"/>
</dbReference>
<dbReference type="SMR" id="A0A7M7H4D2"/>
<dbReference type="InterPro" id="IPR004344">
    <property type="entry name" value="TTL/TTLL_fam"/>
</dbReference>
<dbReference type="FunFam" id="3.30.470.20:FF:000032">
    <property type="entry name" value="tubulin monoglycylase TTLL3 isoform X2"/>
    <property type="match status" value="1"/>
</dbReference>
<dbReference type="Pfam" id="PF03133">
    <property type="entry name" value="TTL"/>
    <property type="match status" value="1"/>
</dbReference>
<feature type="region of interest" description="Disordered" evidence="8">
    <location>
        <begin position="881"/>
        <end position="909"/>
    </location>
</feature>
<keyword evidence="5 7" id="KW-0067">ATP-binding</keyword>
<dbReference type="GO" id="GO:0060271">
    <property type="term" value="P:cilium assembly"/>
    <property type="evidence" value="ECO:0007669"/>
    <property type="project" value="TreeGrafter"/>
</dbReference>
<evidence type="ECO:0000256" key="2">
    <source>
        <dbReference type="ARBA" id="ARBA00022490"/>
    </source>
</evidence>
<keyword evidence="4 7" id="KW-0547">Nucleotide-binding</keyword>
<proteinExistence type="predicted"/>
<keyword evidence="3" id="KW-0436">Ligase</keyword>
<feature type="compositionally biased region" description="Low complexity" evidence="8">
    <location>
        <begin position="767"/>
        <end position="788"/>
    </location>
</feature>
<evidence type="ECO:0000256" key="8">
    <source>
        <dbReference type="SAM" id="MobiDB-lite"/>
    </source>
</evidence>
<evidence type="ECO:0000256" key="6">
    <source>
        <dbReference type="ARBA" id="ARBA00023212"/>
    </source>
</evidence>
<feature type="compositionally biased region" description="Low complexity" evidence="8">
    <location>
        <begin position="9"/>
        <end position="20"/>
    </location>
</feature>
<dbReference type="PROSITE" id="PS50975">
    <property type="entry name" value="ATP_GRASP"/>
    <property type="match status" value="1"/>
</dbReference>
<dbReference type="OrthoDB" id="202825at2759"/>
<dbReference type="GO" id="GO:0070736">
    <property type="term" value="F:protein-glycine ligase activity, initiating"/>
    <property type="evidence" value="ECO:0007669"/>
    <property type="project" value="TreeGrafter"/>
</dbReference>
<feature type="compositionally biased region" description="Polar residues" evidence="8">
    <location>
        <begin position="789"/>
        <end position="798"/>
    </location>
</feature>
<feature type="region of interest" description="Disordered" evidence="8">
    <location>
        <begin position="743"/>
        <end position="798"/>
    </location>
</feature>
<dbReference type="GO" id="GO:0015630">
    <property type="term" value="C:microtubule cytoskeleton"/>
    <property type="evidence" value="ECO:0007669"/>
    <property type="project" value="TreeGrafter"/>
</dbReference>
<dbReference type="FunCoup" id="A0A7M7H4D2">
    <property type="interactions" value="32"/>
</dbReference>
<keyword evidence="6" id="KW-0206">Cytoskeleton</keyword>
<dbReference type="EnsemblMetazoa" id="XM_008207383">
    <property type="protein sequence ID" value="XP_008205605"/>
    <property type="gene ID" value="LOC100119925"/>
</dbReference>
<dbReference type="InParanoid" id="A0A7M7H4D2"/>
<reference evidence="10" key="1">
    <citation type="submission" date="2021-01" db="UniProtKB">
        <authorList>
            <consortium name="EnsemblMetazoa"/>
        </authorList>
    </citation>
    <scope>IDENTIFICATION</scope>
</reference>
<dbReference type="AlphaFoldDB" id="A0A7M7H4D2"/>
<evidence type="ECO:0000256" key="1">
    <source>
        <dbReference type="ARBA" id="ARBA00004245"/>
    </source>
</evidence>
<dbReference type="GeneID" id="100119925"/>
<name>A0A7M7H4D2_NASVI</name>
<dbReference type="PROSITE" id="PS51221">
    <property type="entry name" value="TTL"/>
    <property type="match status" value="1"/>
</dbReference>
<dbReference type="GO" id="GO:0046872">
    <property type="term" value="F:metal ion binding"/>
    <property type="evidence" value="ECO:0007669"/>
    <property type="project" value="InterPro"/>
</dbReference>
<evidence type="ECO:0000256" key="7">
    <source>
        <dbReference type="PROSITE-ProRule" id="PRU00409"/>
    </source>
</evidence>
<feature type="compositionally biased region" description="Polar residues" evidence="8">
    <location>
        <begin position="743"/>
        <end position="753"/>
    </location>
</feature>
<feature type="compositionally biased region" description="Basic and acidic residues" evidence="8">
    <location>
        <begin position="40"/>
        <end position="53"/>
    </location>
</feature>
<protein>
    <recommendedName>
        <fullName evidence="9">ATP-grasp domain-containing protein</fullName>
    </recommendedName>
</protein>
<feature type="domain" description="ATP-grasp" evidence="9">
    <location>
        <begin position="540"/>
        <end position="584"/>
    </location>
</feature>
<sequence length="930" mass="104039">MSDEPAPPIAAAADPSSGADRQQALPPTTIVPVPELIVTNHDDESEKKEDATNGKDATTAAVPQQNNKPSQANEQMEHFVRIKELVKKAIAAKHTFMIHGRSRVVRECLLSRGWCEKLQRKNGNHVGFAGEQQIGVDSHPSTLLAGIGNLNERQNERLLISKMLSNHTVDFLWNAGSEWTGWPSQDNKNTIFNRFSRANFTSKVGLCSNVRQMHWYYEAGIANTLFPRCYNISLPDQMHAFIEDYRLTACLSLLKWLVDKTKLGGEEAVRSSGGSVPPRALDFAIARCSDLIGSKSHEDIDQELEKVWSHQWDQFITWYYKLLHGNALFIANTVPMNKYTQAARHLLKKAKKFWPQLDMDGTMNIWILKPGNKSRGRGIILINKLDDILAKVNPTNKSTDARFVIQKYIERPLLIYETKFDIRQWFIVTNAQPLTLWMYRESYLRFCSQKFSLTDFHESIHLSNNAVQCKYKNSPDRDAALPAENMWDVATFKAYLKSRGEEDAWDELIYPGMKQGLVGSLLASQDAMDRRKNSFELYGADFMVMEDFSVWLIEINSHPDMSNSTSVTTRLVRKVMEDIIKVVIDHREDSSADTGDFELVYKQKVSSCQAYLGSGLSLHGTRILLGEKRAEKASVNSNVITASLGKRKAATGTVAPPPTAASPRMGPAMVDLIEKLELQLDNEFYEYLKLRSAPANGKLSRQLLPLPAPELLNNTNNNSDKNFLDGETNTRHFNLNLTSSQTALNTPASTSPVNGHRNVAGKLSRNSTKNSPSKKPTKSKPTTVPQTKNTEAIDTSQTAKTIMSKIMDLRKETTTKSKSATPSNVSKLYRVIRAPENSAINNKLMAATDSRSTKSQKTDKKEKMPVNTKVIPLIPSGLILSGKKKEKQISRSAVPDGSKPSHAKRRDRALSSQIMVDVKDMYAVGLAVNK</sequence>
<dbReference type="PANTHER" id="PTHR45870:SF2">
    <property type="entry name" value="TUBULIN MONOGLYCYLASE TTLL3"/>
    <property type="match status" value="1"/>
</dbReference>
<feature type="region of interest" description="Disordered" evidence="8">
    <location>
        <begin position="1"/>
        <end position="72"/>
    </location>
</feature>
<evidence type="ECO:0000256" key="3">
    <source>
        <dbReference type="ARBA" id="ARBA00022598"/>
    </source>
</evidence>
<evidence type="ECO:0000259" key="9">
    <source>
        <dbReference type="PROSITE" id="PS50975"/>
    </source>
</evidence>
<evidence type="ECO:0000313" key="11">
    <source>
        <dbReference type="Proteomes" id="UP000002358"/>
    </source>
</evidence>
<dbReference type="KEGG" id="nvi:100119925"/>